<reference evidence="4 5" key="1">
    <citation type="submission" date="2024-09" db="EMBL/GenBank/DDBJ databases">
        <authorList>
            <person name="Sun Q."/>
            <person name="Mori K."/>
        </authorList>
    </citation>
    <scope>NUCLEOTIDE SEQUENCE [LARGE SCALE GENOMIC DNA]</scope>
    <source>
        <strain evidence="4 5">TBRC 3947</strain>
    </source>
</reference>
<keyword evidence="5" id="KW-1185">Reference proteome</keyword>
<evidence type="ECO:0000256" key="1">
    <source>
        <dbReference type="ARBA" id="ARBA00009013"/>
    </source>
</evidence>
<evidence type="ECO:0000313" key="5">
    <source>
        <dbReference type="Proteomes" id="UP001589867"/>
    </source>
</evidence>
<gene>
    <name evidence="4" type="ORF">ACFFIA_08235</name>
</gene>
<organism evidence="4 5">
    <name type="scientific">Phytohabitans kaempferiae</name>
    <dbReference type="NCBI Taxonomy" id="1620943"/>
    <lineage>
        <taxon>Bacteria</taxon>
        <taxon>Bacillati</taxon>
        <taxon>Actinomycetota</taxon>
        <taxon>Actinomycetes</taxon>
        <taxon>Micromonosporales</taxon>
        <taxon>Micromonosporaceae</taxon>
    </lineage>
</organism>
<evidence type="ECO:0000256" key="2">
    <source>
        <dbReference type="RuleBase" id="RU003749"/>
    </source>
</evidence>
<dbReference type="RefSeq" id="WP_377247950.1">
    <property type="nucleotide sequence ID" value="NZ_JBHLUH010000009.1"/>
</dbReference>
<dbReference type="InterPro" id="IPR003658">
    <property type="entry name" value="Anti-sigma_ant"/>
</dbReference>
<evidence type="ECO:0000313" key="4">
    <source>
        <dbReference type="EMBL" id="MFC0527645.1"/>
    </source>
</evidence>
<sequence>MVTEFSIARRVVNRVLRIEVIGEVDMNSSDELATATRTAITTDDLAGIVVDLGKVSFMDSSGIRALLLQQEHAREYGVGYRIENPSPQVRRVLEITGVLTLLSAS</sequence>
<protein>
    <recommendedName>
        <fullName evidence="2">Anti-sigma factor antagonist</fullName>
    </recommendedName>
</protein>
<dbReference type="PANTHER" id="PTHR33495:SF2">
    <property type="entry name" value="ANTI-SIGMA FACTOR ANTAGONIST TM_1081-RELATED"/>
    <property type="match status" value="1"/>
</dbReference>
<dbReference type="NCBIfam" id="TIGR00377">
    <property type="entry name" value="ant_ant_sig"/>
    <property type="match status" value="1"/>
</dbReference>
<dbReference type="CDD" id="cd07043">
    <property type="entry name" value="STAS_anti-anti-sigma_factors"/>
    <property type="match status" value="1"/>
</dbReference>
<comment type="caution">
    <text evidence="4">The sequence shown here is derived from an EMBL/GenBank/DDBJ whole genome shotgun (WGS) entry which is preliminary data.</text>
</comment>
<accession>A0ABV6LYY3</accession>
<dbReference type="EMBL" id="JBHLUH010000009">
    <property type="protein sequence ID" value="MFC0527645.1"/>
    <property type="molecule type" value="Genomic_DNA"/>
</dbReference>
<name>A0ABV6LYY3_9ACTN</name>
<evidence type="ECO:0000259" key="3">
    <source>
        <dbReference type="PROSITE" id="PS50801"/>
    </source>
</evidence>
<dbReference type="InterPro" id="IPR036513">
    <property type="entry name" value="STAS_dom_sf"/>
</dbReference>
<dbReference type="InterPro" id="IPR002645">
    <property type="entry name" value="STAS_dom"/>
</dbReference>
<feature type="domain" description="STAS" evidence="3">
    <location>
        <begin position="5"/>
        <end position="105"/>
    </location>
</feature>
<comment type="similarity">
    <text evidence="1 2">Belongs to the anti-sigma-factor antagonist family.</text>
</comment>
<dbReference type="PROSITE" id="PS50801">
    <property type="entry name" value="STAS"/>
    <property type="match status" value="1"/>
</dbReference>
<dbReference type="Proteomes" id="UP001589867">
    <property type="component" value="Unassembled WGS sequence"/>
</dbReference>
<dbReference type="SUPFAM" id="SSF52091">
    <property type="entry name" value="SpoIIaa-like"/>
    <property type="match status" value="1"/>
</dbReference>
<proteinExistence type="inferred from homology"/>
<dbReference type="Gene3D" id="3.30.750.24">
    <property type="entry name" value="STAS domain"/>
    <property type="match status" value="1"/>
</dbReference>
<dbReference type="PANTHER" id="PTHR33495">
    <property type="entry name" value="ANTI-SIGMA FACTOR ANTAGONIST TM_1081-RELATED-RELATED"/>
    <property type="match status" value="1"/>
</dbReference>
<dbReference type="Pfam" id="PF01740">
    <property type="entry name" value="STAS"/>
    <property type="match status" value="1"/>
</dbReference>